<sequence>MLNTIQNYAIRLTLGAFKSSPVTSLLCMAGEPPLSLRRKHLETKYIIKMSKHQDNPVYNKIIKKTFQVQPIIASHFNPLYERQQDFIKKNETTINNIIQNTELKLPPWRFNRNIIDLSLSFHNKNTTEKKKKKHL</sequence>
<dbReference type="AlphaFoldDB" id="A0AAV0WVD3"/>
<comment type="caution">
    <text evidence="1">The sequence shown here is derived from an EMBL/GenBank/DDBJ whole genome shotgun (WGS) entry which is preliminary data.</text>
</comment>
<gene>
    <name evidence="1" type="ORF">MEUPH1_LOCUS14879</name>
</gene>
<dbReference type="EMBL" id="CARXXK010000002">
    <property type="protein sequence ID" value="CAI6359472.1"/>
    <property type="molecule type" value="Genomic_DNA"/>
</dbReference>
<keyword evidence="2" id="KW-1185">Reference proteome</keyword>
<reference evidence="1 2" key="1">
    <citation type="submission" date="2023-01" db="EMBL/GenBank/DDBJ databases">
        <authorList>
            <person name="Whitehead M."/>
        </authorList>
    </citation>
    <scope>NUCLEOTIDE SEQUENCE [LARGE SCALE GENOMIC DNA]</scope>
</reference>
<name>A0AAV0WVD3_9HEMI</name>
<protein>
    <submittedName>
        <fullName evidence="1">Uncharacterized protein</fullName>
    </submittedName>
</protein>
<proteinExistence type="predicted"/>
<organism evidence="1 2">
    <name type="scientific">Macrosiphum euphorbiae</name>
    <name type="common">potato aphid</name>
    <dbReference type="NCBI Taxonomy" id="13131"/>
    <lineage>
        <taxon>Eukaryota</taxon>
        <taxon>Metazoa</taxon>
        <taxon>Ecdysozoa</taxon>
        <taxon>Arthropoda</taxon>
        <taxon>Hexapoda</taxon>
        <taxon>Insecta</taxon>
        <taxon>Pterygota</taxon>
        <taxon>Neoptera</taxon>
        <taxon>Paraneoptera</taxon>
        <taxon>Hemiptera</taxon>
        <taxon>Sternorrhyncha</taxon>
        <taxon>Aphidomorpha</taxon>
        <taxon>Aphidoidea</taxon>
        <taxon>Aphididae</taxon>
        <taxon>Macrosiphini</taxon>
        <taxon>Macrosiphum</taxon>
    </lineage>
</organism>
<evidence type="ECO:0000313" key="2">
    <source>
        <dbReference type="Proteomes" id="UP001160148"/>
    </source>
</evidence>
<evidence type="ECO:0000313" key="1">
    <source>
        <dbReference type="EMBL" id="CAI6359472.1"/>
    </source>
</evidence>
<dbReference type="Proteomes" id="UP001160148">
    <property type="component" value="Unassembled WGS sequence"/>
</dbReference>
<accession>A0AAV0WVD3</accession>